<keyword evidence="5" id="KW-1185">Reference proteome</keyword>
<dbReference type="Gene3D" id="3.10.580.10">
    <property type="entry name" value="CBS-domain"/>
    <property type="match status" value="1"/>
</dbReference>
<dbReference type="Pfam" id="PF03444">
    <property type="entry name" value="WHD_HrcA"/>
    <property type="match status" value="1"/>
</dbReference>
<feature type="domain" description="CBS" evidence="3">
    <location>
        <begin position="244"/>
        <end position="297"/>
    </location>
</feature>
<dbReference type="Pfam" id="PF00571">
    <property type="entry name" value="CBS"/>
    <property type="match status" value="2"/>
</dbReference>
<dbReference type="Gene3D" id="1.10.10.10">
    <property type="entry name" value="Winged helix-like DNA-binding domain superfamily/Winged helix DNA-binding domain"/>
    <property type="match status" value="1"/>
</dbReference>
<dbReference type="InterPro" id="IPR036390">
    <property type="entry name" value="WH_DNA-bd_sf"/>
</dbReference>
<sequence length="297" mass="32749">MMIEKLPSTYASILNALVELYMMSKRPVKSRDIAEKLSINEGTVRNSMVALRAMGYIESKTGPYGGYVPTQKALEYVKMPTNTVFALDIAPITINKLSTNLYVTGIELLDVINPFSNRALVRVIGDMKNIRIGDNVRIGPTANSRVIIEGVITEKNEGLRELVVAINKLIAIPKVKVDALMSKNVITIKHDSLLKDAAKVFAEKKIRALPIIDDEGRIVGLITTSEIARAYYEGNLNAKVGDYARRDVPTIDKEADLYDAMRLMTVNKIGRLIVVSGGKPVGIITRTDILQYLASLD</sequence>
<dbReference type="SUPFAM" id="SSF46785">
    <property type="entry name" value="Winged helix' DNA-binding domain"/>
    <property type="match status" value="1"/>
</dbReference>
<protein>
    <submittedName>
        <fullName evidence="4">Signal transduction protein with CBS domains</fullName>
    </submittedName>
</protein>
<dbReference type="PROSITE" id="PS51371">
    <property type="entry name" value="CBS"/>
    <property type="match status" value="2"/>
</dbReference>
<keyword evidence="1 2" id="KW-0129">CBS domain</keyword>
<dbReference type="PANTHER" id="PTHR43080:SF2">
    <property type="entry name" value="CBS DOMAIN-CONTAINING PROTEIN"/>
    <property type="match status" value="1"/>
</dbReference>
<dbReference type="PIRSF" id="PIRSF005063">
    <property type="entry name" value="UCP005063_CBS_MJ1232"/>
    <property type="match status" value="1"/>
</dbReference>
<feature type="domain" description="CBS" evidence="3">
    <location>
        <begin position="181"/>
        <end position="240"/>
    </location>
</feature>
<dbReference type="OrthoDB" id="64432at2157"/>
<dbReference type="SUPFAM" id="SSF54631">
    <property type="entry name" value="CBS-domain pair"/>
    <property type="match status" value="1"/>
</dbReference>
<dbReference type="AlphaFoldDB" id="F0QT66"/>
<dbReference type="PANTHER" id="PTHR43080">
    <property type="entry name" value="CBS DOMAIN-CONTAINING PROTEIN CBSX3, MITOCHONDRIAL"/>
    <property type="match status" value="1"/>
</dbReference>
<name>F0QT66_VULM7</name>
<evidence type="ECO:0000256" key="2">
    <source>
        <dbReference type="PROSITE-ProRule" id="PRU00703"/>
    </source>
</evidence>
<reference evidence="4 5" key="1">
    <citation type="journal article" date="2011" name="J. Bacteriol.">
        <title>Complete genome sequence of 'Vulcanisaeta moutnovskia' strain 768-28, a novel member of the hyperthermophilic crenarchaeal genus vulcanisaeta.</title>
        <authorList>
            <person name="Gumerov V.M."/>
            <person name="Mardanov A.V."/>
            <person name="Beletsky A.V."/>
            <person name="Prokofeva M.I."/>
            <person name="Bonch-Osmolovskaya E.A."/>
            <person name="Ravin N.V."/>
            <person name="Skryabin K.G."/>
        </authorList>
    </citation>
    <scope>NUCLEOTIDE SEQUENCE [LARGE SCALE GENOMIC DNA]</scope>
    <source>
        <strain evidence="4 5">768-28</strain>
    </source>
</reference>
<dbReference type="InterPro" id="IPR036388">
    <property type="entry name" value="WH-like_DNA-bd_sf"/>
</dbReference>
<dbReference type="GO" id="GO:0003677">
    <property type="term" value="F:DNA binding"/>
    <property type="evidence" value="ECO:0007669"/>
    <property type="project" value="InterPro"/>
</dbReference>
<dbReference type="CDD" id="cd04588">
    <property type="entry name" value="CBS_pair_archHTH_assoc"/>
    <property type="match status" value="1"/>
</dbReference>
<dbReference type="eggNOG" id="arCOG00610">
    <property type="taxonomic scope" value="Archaea"/>
</dbReference>
<dbReference type="Proteomes" id="UP000007485">
    <property type="component" value="Chromosome"/>
</dbReference>
<organism evidence="4 5">
    <name type="scientific">Vulcanisaeta moutnovskia (strain 768-28)</name>
    <dbReference type="NCBI Taxonomy" id="985053"/>
    <lineage>
        <taxon>Archaea</taxon>
        <taxon>Thermoproteota</taxon>
        <taxon>Thermoprotei</taxon>
        <taxon>Thermoproteales</taxon>
        <taxon>Thermoproteaceae</taxon>
        <taxon>Vulcanisaeta</taxon>
    </lineage>
</organism>
<dbReference type="RefSeq" id="WP_013604817.1">
    <property type="nucleotide sequence ID" value="NC_015151.1"/>
</dbReference>
<evidence type="ECO:0000313" key="5">
    <source>
        <dbReference type="Proteomes" id="UP000007485"/>
    </source>
</evidence>
<dbReference type="HOGENOM" id="CLU_926289_0_0_2"/>
<dbReference type="InterPro" id="IPR005104">
    <property type="entry name" value="WHTH_HrcA_DNA-bd"/>
</dbReference>
<dbReference type="KEGG" id="vmo:VMUT_1450"/>
<dbReference type="SMART" id="SM00116">
    <property type="entry name" value="CBS"/>
    <property type="match status" value="2"/>
</dbReference>
<dbReference type="InterPro" id="IPR051257">
    <property type="entry name" value="Diverse_CBS-Domain"/>
</dbReference>
<accession>F0QT66</accession>
<dbReference type="InterPro" id="IPR016436">
    <property type="entry name" value="UCP005063_CBS"/>
</dbReference>
<evidence type="ECO:0000313" key="4">
    <source>
        <dbReference type="EMBL" id="ADY01655.1"/>
    </source>
</evidence>
<dbReference type="EMBL" id="CP002529">
    <property type="protein sequence ID" value="ADY01655.1"/>
    <property type="molecule type" value="Genomic_DNA"/>
</dbReference>
<gene>
    <name evidence="4" type="ordered locus">VMUT_1450</name>
</gene>
<dbReference type="InterPro" id="IPR046342">
    <property type="entry name" value="CBS_dom_sf"/>
</dbReference>
<proteinExistence type="predicted"/>
<dbReference type="InterPro" id="IPR000644">
    <property type="entry name" value="CBS_dom"/>
</dbReference>
<dbReference type="GeneID" id="10289102"/>
<evidence type="ECO:0000256" key="1">
    <source>
        <dbReference type="ARBA" id="ARBA00023122"/>
    </source>
</evidence>
<dbReference type="STRING" id="985053.VMUT_1450"/>
<dbReference type="GO" id="GO:0006355">
    <property type="term" value="P:regulation of DNA-templated transcription"/>
    <property type="evidence" value="ECO:0007669"/>
    <property type="project" value="InterPro"/>
</dbReference>
<evidence type="ECO:0000259" key="3">
    <source>
        <dbReference type="PROSITE" id="PS51371"/>
    </source>
</evidence>